<dbReference type="SUPFAM" id="SSF47413">
    <property type="entry name" value="lambda repressor-like DNA-binding domains"/>
    <property type="match status" value="1"/>
</dbReference>
<proteinExistence type="predicted"/>
<dbReference type="Pfam" id="PF01381">
    <property type="entry name" value="HTH_3"/>
    <property type="match status" value="1"/>
</dbReference>
<dbReference type="EMBL" id="BSOR01000029">
    <property type="protein sequence ID" value="GLR64390.1"/>
    <property type="molecule type" value="Genomic_DNA"/>
</dbReference>
<dbReference type="CDD" id="cd00093">
    <property type="entry name" value="HTH_XRE"/>
    <property type="match status" value="1"/>
</dbReference>
<dbReference type="PROSITE" id="PS50943">
    <property type="entry name" value="HTH_CROC1"/>
    <property type="match status" value="1"/>
</dbReference>
<name>A0ABQ5ZW34_9GAMM</name>
<organism evidence="2 3">
    <name type="scientific">Marinospirillum insulare</name>
    <dbReference type="NCBI Taxonomy" id="217169"/>
    <lineage>
        <taxon>Bacteria</taxon>
        <taxon>Pseudomonadati</taxon>
        <taxon>Pseudomonadota</taxon>
        <taxon>Gammaproteobacteria</taxon>
        <taxon>Oceanospirillales</taxon>
        <taxon>Oceanospirillaceae</taxon>
        <taxon>Marinospirillum</taxon>
    </lineage>
</organism>
<evidence type="ECO:0000313" key="3">
    <source>
        <dbReference type="Proteomes" id="UP001156682"/>
    </source>
</evidence>
<dbReference type="SMART" id="SM00530">
    <property type="entry name" value="HTH_XRE"/>
    <property type="match status" value="1"/>
</dbReference>
<protein>
    <recommendedName>
        <fullName evidence="1">HTH cro/C1-type domain-containing protein</fullName>
    </recommendedName>
</protein>
<dbReference type="InterPro" id="IPR001387">
    <property type="entry name" value="Cro/C1-type_HTH"/>
</dbReference>
<accession>A0ABQ5ZW34</accession>
<dbReference type="InterPro" id="IPR010982">
    <property type="entry name" value="Lambda_DNA-bd_dom_sf"/>
</dbReference>
<keyword evidence="3" id="KW-1185">Reference proteome</keyword>
<feature type="domain" description="HTH cro/C1-type" evidence="1">
    <location>
        <begin position="32"/>
        <end position="87"/>
    </location>
</feature>
<gene>
    <name evidence="2" type="ORF">GCM10007878_18280</name>
</gene>
<dbReference type="Proteomes" id="UP001156682">
    <property type="component" value="Unassembled WGS sequence"/>
</dbReference>
<comment type="caution">
    <text evidence="2">The sequence shown here is derived from an EMBL/GenBank/DDBJ whole genome shotgun (WGS) entry which is preliminary data.</text>
</comment>
<evidence type="ECO:0000259" key="1">
    <source>
        <dbReference type="PROSITE" id="PS50943"/>
    </source>
</evidence>
<sequence length="138" mass="15642">MLLNQLSGLWQESIQDPEFRFELKAQKVSVDLASAFTNTGMSQKELAEKLGWRTSRVSKVLHGGSNLTLRTLFDICEAMQTDFDIEIDGQSQLKQEIEIVKMKSEQLSELIGAVWRKKELASTQQQPLVNMQAYSFAS</sequence>
<dbReference type="Gene3D" id="1.10.260.40">
    <property type="entry name" value="lambda repressor-like DNA-binding domains"/>
    <property type="match status" value="1"/>
</dbReference>
<dbReference type="RefSeq" id="WP_036239349.1">
    <property type="nucleotide sequence ID" value="NZ_BSOR01000029.1"/>
</dbReference>
<evidence type="ECO:0000313" key="2">
    <source>
        <dbReference type="EMBL" id="GLR64390.1"/>
    </source>
</evidence>
<reference evidence="3" key="1">
    <citation type="journal article" date="2019" name="Int. J. Syst. Evol. Microbiol.">
        <title>The Global Catalogue of Microorganisms (GCM) 10K type strain sequencing project: providing services to taxonomists for standard genome sequencing and annotation.</title>
        <authorList>
            <consortium name="The Broad Institute Genomics Platform"/>
            <consortium name="The Broad Institute Genome Sequencing Center for Infectious Disease"/>
            <person name="Wu L."/>
            <person name="Ma J."/>
        </authorList>
    </citation>
    <scope>NUCLEOTIDE SEQUENCE [LARGE SCALE GENOMIC DNA]</scope>
    <source>
        <strain evidence="3">NBRC 100033</strain>
    </source>
</reference>